<accession>A0A4S3PU98</accession>
<proteinExistence type="predicted"/>
<organism evidence="1 2">
    <name type="scientific">Bacillus timonensis</name>
    <dbReference type="NCBI Taxonomy" id="1033734"/>
    <lineage>
        <taxon>Bacteria</taxon>
        <taxon>Bacillati</taxon>
        <taxon>Bacillota</taxon>
        <taxon>Bacilli</taxon>
        <taxon>Bacillales</taxon>
        <taxon>Bacillaceae</taxon>
        <taxon>Bacillus</taxon>
    </lineage>
</organism>
<dbReference type="Pfam" id="PF10055">
    <property type="entry name" value="DUF2292"/>
    <property type="match status" value="1"/>
</dbReference>
<dbReference type="AlphaFoldDB" id="A0A4S3PU98"/>
<sequence length="57" mass="6442">MAKLDESKVNHILSTLENLEFGSVVITVHNGEITQIDATEKKRFSLQKSIQNQTTKK</sequence>
<dbReference type="RefSeq" id="WP_136379617.1">
    <property type="nucleotide sequence ID" value="NZ_SLUB01000016.1"/>
</dbReference>
<comment type="caution">
    <text evidence="1">The sequence shown here is derived from an EMBL/GenBank/DDBJ whole genome shotgun (WGS) entry which is preliminary data.</text>
</comment>
<dbReference type="Proteomes" id="UP000306477">
    <property type="component" value="Unassembled WGS sequence"/>
</dbReference>
<dbReference type="OrthoDB" id="2382414at2"/>
<dbReference type="InterPro" id="IPR018743">
    <property type="entry name" value="DUF2292"/>
</dbReference>
<protein>
    <submittedName>
        <fullName evidence="1">DUF2292 domain-containing protein</fullName>
    </submittedName>
</protein>
<dbReference type="EMBL" id="SLUB01000016">
    <property type="protein sequence ID" value="THE12472.1"/>
    <property type="molecule type" value="Genomic_DNA"/>
</dbReference>
<keyword evidence="2" id="KW-1185">Reference proteome</keyword>
<name>A0A4S3PU98_9BACI</name>
<evidence type="ECO:0000313" key="1">
    <source>
        <dbReference type="EMBL" id="THE12472.1"/>
    </source>
</evidence>
<evidence type="ECO:0000313" key="2">
    <source>
        <dbReference type="Proteomes" id="UP000306477"/>
    </source>
</evidence>
<dbReference type="STRING" id="1033734.GCA_000285535_02989"/>
<gene>
    <name evidence="1" type="ORF">E1I69_10760</name>
</gene>
<reference evidence="1 2" key="1">
    <citation type="journal article" date="2019" name="Indoor Air">
        <title>Impacts of indoor surface finishes on bacterial viability.</title>
        <authorList>
            <person name="Hu J."/>
            <person name="Maamar S.B."/>
            <person name="Glawe A.J."/>
            <person name="Gottel N."/>
            <person name="Gilbert J.A."/>
            <person name="Hartmann E.M."/>
        </authorList>
    </citation>
    <scope>NUCLEOTIDE SEQUENCE [LARGE SCALE GENOMIC DNA]</scope>
    <source>
        <strain evidence="1 2">AF060A6</strain>
    </source>
</reference>